<evidence type="ECO:0000313" key="1">
    <source>
        <dbReference type="EMBL" id="TDL13996.1"/>
    </source>
</evidence>
<protein>
    <submittedName>
        <fullName evidence="1">Uncharacterized protein</fullName>
    </submittedName>
</protein>
<dbReference type="AlphaFoldDB" id="A0A4Y7PFF9"/>
<dbReference type="VEuPathDB" id="FungiDB:BD410DRAFT_846438"/>
<dbReference type="OrthoDB" id="19861at2759"/>
<sequence length="557" mass="63793">MDWLTRALRSDIPICYLEMRKALWNKGTDLRDKIIYDVTFSQPDFDRVQNELDKNYPLQLRSTDDRRRPTAEILAIKHSVIKAKDEAHLLLMEDSPMSDAAETTDSTQIPLPATMKVLDLRPLKLTRSPFFRRDRLIIIRDEYLWMLEKLKSHDRGLPALGGAFISGQAGTGLSYFLIFVLVMRLLDGLPTIYQDGIGLFVFENKHDVWRLQHPQLPDENGWGEDVWALVDGNARTPHNSLLYTYTDQVRIVMAASSELRDNRKWIERKGVMEYVLRTWSRQELFVAGHFFYPDDMTNERLIEAVARLGHSPRKVFKAARGPSDMKYAINAVTSSVWHIHDIHRCLLDANYWGPDDDAIFEINPGSQSHWLNMGIIRPTSQWAFDQLLVSHSLLRAGSSLELFENIWFNEGLAAVTTRIWERGVLNFFAMNRYRKSYILRSLDTETELPDEQLTDIPTPQAGFHGCKNYSDMESCLVRHVVKRSACYLFPTWENLVGFSGIHGIIYVPGTPLTCIQATLVPSGDLKVDGLEAIERIIHGNQALKVLRPTSSSGNAFR</sequence>
<accession>A0A4Y7PFF9</accession>
<name>A0A4Y7PFF9_9AGAM</name>
<gene>
    <name evidence="1" type="ORF">BD410DRAFT_846438</name>
</gene>
<reference evidence="1 2" key="1">
    <citation type="submission" date="2018-06" db="EMBL/GenBank/DDBJ databases">
        <title>A transcriptomic atlas of mushroom development highlights an independent origin of complex multicellularity.</title>
        <authorList>
            <consortium name="DOE Joint Genome Institute"/>
            <person name="Krizsan K."/>
            <person name="Almasi E."/>
            <person name="Merenyi Z."/>
            <person name="Sahu N."/>
            <person name="Viragh M."/>
            <person name="Koszo T."/>
            <person name="Mondo S."/>
            <person name="Kiss B."/>
            <person name="Balint B."/>
            <person name="Kues U."/>
            <person name="Barry K."/>
            <person name="Hegedus J.C."/>
            <person name="Henrissat B."/>
            <person name="Johnson J."/>
            <person name="Lipzen A."/>
            <person name="Ohm R."/>
            <person name="Nagy I."/>
            <person name="Pangilinan J."/>
            <person name="Yan J."/>
            <person name="Xiong Y."/>
            <person name="Grigoriev I.V."/>
            <person name="Hibbett D.S."/>
            <person name="Nagy L.G."/>
        </authorList>
    </citation>
    <scope>NUCLEOTIDE SEQUENCE [LARGE SCALE GENOMIC DNA]</scope>
    <source>
        <strain evidence="1 2">SZMC22713</strain>
    </source>
</reference>
<dbReference type="Proteomes" id="UP000294933">
    <property type="component" value="Unassembled WGS sequence"/>
</dbReference>
<proteinExistence type="predicted"/>
<dbReference type="EMBL" id="ML170411">
    <property type="protein sequence ID" value="TDL13996.1"/>
    <property type="molecule type" value="Genomic_DNA"/>
</dbReference>
<evidence type="ECO:0000313" key="2">
    <source>
        <dbReference type="Proteomes" id="UP000294933"/>
    </source>
</evidence>
<keyword evidence="2" id="KW-1185">Reference proteome</keyword>
<organism evidence="1 2">
    <name type="scientific">Rickenella mellea</name>
    <dbReference type="NCBI Taxonomy" id="50990"/>
    <lineage>
        <taxon>Eukaryota</taxon>
        <taxon>Fungi</taxon>
        <taxon>Dikarya</taxon>
        <taxon>Basidiomycota</taxon>
        <taxon>Agaricomycotina</taxon>
        <taxon>Agaricomycetes</taxon>
        <taxon>Hymenochaetales</taxon>
        <taxon>Rickenellaceae</taxon>
        <taxon>Rickenella</taxon>
    </lineage>
</organism>